<evidence type="ECO:0000313" key="3">
    <source>
        <dbReference type="Proteomes" id="UP000003947"/>
    </source>
</evidence>
<gene>
    <name evidence="2" type="ORF">MicloDRAFT_00013390</name>
</gene>
<reference evidence="2 3" key="1">
    <citation type="submission" date="2012-02" db="EMBL/GenBank/DDBJ databases">
        <title>Improved High-Quality Draft sequence of Microvirga sp. WSM3557.</title>
        <authorList>
            <consortium name="US DOE Joint Genome Institute"/>
            <person name="Lucas S."/>
            <person name="Han J."/>
            <person name="Lapidus A."/>
            <person name="Cheng J.-F."/>
            <person name="Goodwin L."/>
            <person name="Pitluck S."/>
            <person name="Peters L."/>
            <person name="Zhang X."/>
            <person name="Detter J.C."/>
            <person name="Han C."/>
            <person name="Tapia R."/>
            <person name="Land M."/>
            <person name="Hauser L."/>
            <person name="Kyrpides N."/>
            <person name="Ivanova N."/>
            <person name="Pagani I."/>
            <person name="Brau L."/>
            <person name="Yates R."/>
            <person name="O'Hara G."/>
            <person name="Rui T."/>
            <person name="Howieson J."/>
            <person name="Reeve W."/>
            <person name="Woyke T."/>
        </authorList>
    </citation>
    <scope>NUCLEOTIDE SEQUENCE [LARGE SCALE GENOMIC DNA]</scope>
    <source>
        <strain evidence="2 3">WSM3557</strain>
    </source>
</reference>
<dbReference type="EMBL" id="JH660640">
    <property type="protein sequence ID" value="EIM30018.1"/>
    <property type="molecule type" value="Genomic_DNA"/>
</dbReference>
<dbReference type="AlphaFoldDB" id="I4Z1C6"/>
<dbReference type="InterPro" id="IPR050982">
    <property type="entry name" value="Auxin_biosynth/cation_transpt"/>
</dbReference>
<dbReference type="STRING" id="864069.MicloDRAFT_00013390"/>
<dbReference type="GO" id="GO:0004497">
    <property type="term" value="F:monooxygenase activity"/>
    <property type="evidence" value="ECO:0007669"/>
    <property type="project" value="TreeGrafter"/>
</dbReference>
<sequence>MPRSVLIRIDRMFDLKPEFLQSVSNLEALEHRLAEDLSLLEIPPKEWVPASEYEGARILDVVIIGAGMCGLVAAAALKMLGIHNIVCVDRAPKGLEGPWVTFARMETLRSPKQLTGPALGLPALTFRAWYVAQFGTNAWEQLGKIPKNQWMDYLIWYRKVFALPVRNLVSVMNIEPVHDDLLALNVIDSGSGKAETLYARHVVLATGRDGLGGSYVPEFVESVPRKFWAHSADDIDFDALREKRVAVVGAGASAMDNAATALEAGAAKVDMIIRRKDLPRINKFTGIASQGVVQGFAGLSDEWKWKFLEHTLGAQTPPPRDSTLRVSRHPNSRFLLGTAVRGMHEEPESVVLKTSCGDLEYDFVIFATGFRVDLDRRPELVKFAPFIRFWKDVFTPEPGMENGELASSPYLGADFEFLERVPGSCPSLRLVHCFNYQATLSHGKLSGDIPAVSDGGRRLARGIARSLFVADRETHFANLVAFETPELLGDEWTDAAAAIADLQRGAAE</sequence>
<protein>
    <submittedName>
        <fullName evidence="2">Putative flavoprotein involved in K+ transport</fullName>
    </submittedName>
</protein>
<dbReference type="Gene3D" id="3.50.50.60">
    <property type="entry name" value="FAD/NAD(P)-binding domain"/>
    <property type="match status" value="1"/>
</dbReference>
<dbReference type="Pfam" id="PF13738">
    <property type="entry name" value="Pyr_redox_3"/>
    <property type="match status" value="1"/>
</dbReference>
<dbReference type="SUPFAM" id="SSF51905">
    <property type="entry name" value="FAD/NAD(P)-binding domain"/>
    <property type="match status" value="1"/>
</dbReference>
<evidence type="ECO:0000256" key="1">
    <source>
        <dbReference type="ARBA" id="ARBA00023002"/>
    </source>
</evidence>
<organism evidence="2 3">
    <name type="scientific">Microvirga lotononidis</name>
    <dbReference type="NCBI Taxonomy" id="864069"/>
    <lineage>
        <taxon>Bacteria</taxon>
        <taxon>Pseudomonadati</taxon>
        <taxon>Pseudomonadota</taxon>
        <taxon>Alphaproteobacteria</taxon>
        <taxon>Hyphomicrobiales</taxon>
        <taxon>Methylobacteriaceae</taxon>
        <taxon>Microvirga</taxon>
    </lineage>
</organism>
<name>I4Z1C6_9HYPH</name>
<proteinExistence type="predicted"/>
<dbReference type="GO" id="GO:0050660">
    <property type="term" value="F:flavin adenine dinucleotide binding"/>
    <property type="evidence" value="ECO:0007669"/>
    <property type="project" value="TreeGrafter"/>
</dbReference>
<dbReference type="PANTHER" id="PTHR43539">
    <property type="entry name" value="FLAVIN-BINDING MONOOXYGENASE-LIKE PROTEIN (AFU_ORTHOLOGUE AFUA_4G09220)"/>
    <property type="match status" value="1"/>
</dbReference>
<dbReference type="InterPro" id="IPR036188">
    <property type="entry name" value="FAD/NAD-bd_sf"/>
</dbReference>
<accession>I4Z1C6</accession>
<dbReference type="PATRIC" id="fig|864069.3.peg.1481"/>
<keyword evidence="1" id="KW-0560">Oxidoreductase</keyword>
<dbReference type="Proteomes" id="UP000003947">
    <property type="component" value="Unassembled WGS sequence"/>
</dbReference>
<dbReference type="PRINTS" id="PR00411">
    <property type="entry name" value="PNDRDTASEI"/>
</dbReference>
<dbReference type="PRINTS" id="PR00368">
    <property type="entry name" value="FADPNR"/>
</dbReference>
<dbReference type="PANTHER" id="PTHR43539:SF91">
    <property type="entry name" value="FAD-DEPENDENT URATE HYDROXYLASE"/>
    <property type="match status" value="1"/>
</dbReference>
<dbReference type="eggNOG" id="COG2072">
    <property type="taxonomic scope" value="Bacteria"/>
</dbReference>
<keyword evidence="3" id="KW-1185">Reference proteome</keyword>
<evidence type="ECO:0000313" key="2">
    <source>
        <dbReference type="EMBL" id="EIM30018.1"/>
    </source>
</evidence>
<dbReference type="HOGENOM" id="CLU_044076_0_0_5"/>